<name>A0A674I0X1_9SAUR</name>
<evidence type="ECO:0000256" key="1">
    <source>
        <dbReference type="ARBA" id="ARBA00007824"/>
    </source>
</evidence>
<proteinExistence type="inferred from homology"/>
<dbReference type="GeneTree" id="ENSGT00940000162660"/>
<dbReference type="Ensembl" id="ENSTMTT00000003067.1">
    <property type="protein sequence ID" value="ENSTMTP00000002951.1"/>
    <property type="gene ID" value="ENSTMTG00000002262.1"/>
</dbReference>
<keyword evidence="7" id="KW-1185">Reference proteome</keyword>
<dbReference type="PANTHER" id="PTHR13943:SF31">
    <property type="entry name" value="PHOSPHOLIPASE A AND ACYLTRANSFERASE 3"/>
    <property type="match status" value="1"/>
</dbReference>
<dbReference type="GO" id="GO:0008970">
    <property type="term" value="F:phospholipase A1 activity"/>
    <property type="evidence" value="ECO:0007669"/>
    <property type="project" value="TreeGrafter"/>
</dbReference>
<reference evidence="6" key="1">
    <citation type="submission" date="2025-08" db="UniProtKB">
        <authorList>
            <consortium name="Ensembl"/>
        </authorList>
    </citation>
    <scope>IDENTIFICATION</scope>
</reference>
<comment type="similarity">
    <text evidence="1">Belongs to the H-rev107 family.</text>
</comment>
<dbReference type="PROSITE" id="PS51934">
    <property type="entry name" value="LRAT"/>
    <property type="match status" value="1"/>
</dbReference>
<keyword evidence="4" id="KW-0443">Lipid metabolism</keyword>
<dbReference type="Pfam" id="PF04970">
    <property type="entry name" value="LRAT"/>
    <property type="match status" value="1"/>
</dbReference>
<dbReference type="GO" id="GO:0070292">
    <property type="term" value="P:N-acylphosphatidylethanolamine metabolic process"/>
    <property type="evidence" value="ECO:0007669"/>
    <property type="project" value="TreeGrafter"/>
</dbReference>
<dbReference type="Gene3D" id="3.90.1720.10">
    <property type="entry name" value="endopeptidase domain like (from Nostoc punctiforme)"/>
    <property type="match status" value="1"/>
</dbReference>
<dbReference type="GO" id="GO:0005737">
    <property type="term" value="C:cytoplasm"/>
    <property type="evidence" value="ECO:0007669"/>
    <property type="project" value="TreeGrafter"/>
</dbReference>
<sequence length="157" mass="17901">LQAPLPPRPAGDLIEIDRGFYKHWSVYVGDDDIVHITGEMGGFGSFSSNGKAIVKKQPLKRVVGNCNYRVNNKYDRTRQVYPVPKIIERATKEVGKTWTYHVFAKNCEHFATEIRYNEARSDQVCNWPGVGYCSLCLWGRQVHVLMPSKNAQKAQFP</sequence>
<dbReference type="InterPro" id="IPR051496">
    <property type="entry name" value="H-rev107_PLA/AT"/>
</dbReference>
<evidence type="ECO:0000313" key="7">
    <source>
        <dbReference type="Proteomes" id="UP000472274"/>
    </source>
</evidence>
<evidence type="ECO:0000259" key="5">
    <source>
        <dbReference type="PROSITE" id="PS51934"/>
    </source>
</evidence>
<dbReference type="GO" id="GO:0016410">
    <property type="term" value="F:N-acyltransferase activity"/>
    <property type="evidence" value="ECO:0007669"/>
    <property type="project" value="TreeGrafter"/>
</dbReference>
<evidence type="ECO:0000313" key="6">
    <source>
        <dbReference type="Ensembl" id="ENSTMTP00000002951.1"/>
    </source>
</evidence>
<dbReference type="GO" id="GO:0004623">
    <property type="term" value="F:phospholipase A2 activity"/>
    <property type="evidence" value="ECO:0007669"/>
    <property type="project" value="TreeGrafter"/>
</dbReference>
<evidence type="ECO:0000256" key="2">
    <source>
        <dbReference type="ARBA" id="ARBA00022679"/>
    </source>
</evidence>
<dbReference type="Proteomes" id="UP000472274">
    <property type="component" value="Unplaced"/>
</dbReference>
<evidence type="ECO:0000256" key="3">
    <source>
        <dbReference type="ARBA" id="ARBA00022801"/>
    </source>
</evidence>
<keyword evidence="3" id="KW-0378">Hydrolase</keyword>
<protein>
    <recommendedName>
        <fullName evidence="5">LRAT domain-containing protein</fullName>
    </recommendedName>
</protein>
<reference evidence="6" key="2">
    <citation type="submission" date="2025-09" db="UniProtKB">
        <authorList>
            <consortium name="Ensembl"/>
        </authorList>
    </citation>
    <scope>IDENTIFICATION</scope>
</reference>
<dbReference type="PANTHER" id="PTHR13943">
    <property type="entry name" value="HRAS-LIKE SUPPRESSOR - RELATED"/>
    <property type="match status" value="1"/>
</dbReference>
<keyword evidence="2" id="KW-0808">Transferase</keyword>
<dbReference type="InterPro" id="IPR007053">
    <property type="entry name" value="LRAT_dom"/>
</dbReference>
<dbReference type="AlphaFoldDB" id="A0A674I0X1"/>
<feature type="domain" description="LRAT" evidence="5">
    <location>
        <begin position="13"/>
        <end position="123"/>
    </location>
</feature>
<evidence type="ECO:0000256" key="4">
    <source>
        <dbReference type="ARBA" id="ARBA00023098"/>
    </source>
</evidence>
<organism evidence="6 7">
    <name type="scientific">Terrapene triunguis</name>
    <name type="common">Three-toed box turtle</name>
    <dbReference type="NCBI Taxonomy" id="2587831"/>
    <lineage>
        <taxon>Eukaryota</taxon>
        <taxon>Metazoa</taxon>
        <taxon>Chordata</taxon>
        <taxon>Craniata</taxon>
        <taxon>Vertebrata</taxon>
        <taxon>Euteleostomi</taxon>
        <taxon>Archelosauria</taxon>
        <taxon>Testudinata</taxon>
        <taxon>Testudines</taxon>
        <taxon>Cryptodira</taxon>
        <taxon>Durocryptodira</taxon>
        <taxon>Testudinoidea</taxon>
        <taxon>Emydidae</taxon>
        <taxon>Terrapene</taxon>
    </lineage>
</organism>
<accession>A0A674I0X1</accession>